<evidence type="ECO:0000256" key="2">
    <source>
        <dbReference type="ARBA" id="ARBA00011881"/>
    </source>
</evidence>
<dbReference type="Gene3D" id="2.40.160.210">
    <property type="entry name" value="Acyl-CoA thioesterase, double hotdog domain"/>
    <property type="match status" value="1"/>
</dbReference>
<organism evidence="11 12">
    <name type="scientific">Aurantiacibacter zhengii</name>
    <dbReference type="NCBI Taxonomy" id="2307003"/>
    <lineage>
        <taxon>Bacteria</taxon>
        <taxon>Pseudomonadati</taxon>
        <taxon>Pseudomonadota</taxon>
        <taxon>Alphaproteobacteria</taxon>
        <taxon>Sphingomonadales</taxon>
        <taxon>Erythrobacteraceae</taxon>
        <taxon>Aurantiacibacter</taxon>
    </lineage>
</organism>
<reference evidence="11 12" key="1">
    <citation type="submission" date="2018-08" db="EMBL/GenBank/DDBJ databases">
        <title>Erythrobacter zhengii sp.nov., a bacterium isolated from deep-sea sediment.</title>
        <authorList>
            <person name="Fang C."/>
            <person name="Wu Y.-H."/>
            <person name="Sun C."/>
            <person name="Wang H."/>
            <person name="Cheng H."/>
            <person name="Meng F.-X."/>
            <person name="Wang C.-S."/>
            <person name="Xu X.-W."/>
        </authorList>
    </citation>
    <scope>NUCLEOTIDE SEQUENCE [LARGE SCALE GENOMIC DNA]</scope>
    <source>
        <strain evidence="11 12">V18</strain>
    </source>
</reference>
<dbReference type="InterPro" id="IPR042171">
    <property type="entry name" value="Acyl-CoA_hotdog"/>
</dbReference>
<dbReference type="InterPro" id="IPR025652">
    <property type="entry name" value="TesB_C"/>
</dbReference>
<dbReference type="Pfam" id="PF02551">
    <property type="entry name" value="Acyl_CoA_thio"/>
    <property type="match status" value="1"/>
</dbReference>
<comment type="caution">
    <text evidence="11">The sequence shown here is derived from an EMBL/GenBank/DDBJ whole genome shotgun (WGS) entry which is preliminary data.</text>
</comment>
<dbReference type="InterPro" id="IPR049449">
    <property type="entry name" value="TesB_ACOT8-like_N"/>
</dbReference>
<protein>
    <recommendedName>
        <fullName evidence="7">Acyl-CoA thioesterase 2</fullName>
        <ecNumber evidence="5">3.1.2.20</ecNumber>
    </recommendedName>
    <alternativeName>
        <fullName evidence="8">Thioesterase II</fullName>
    </alternativeName>
</protein>
<dbReference type="PANTHER" id="PTHR11066:SF34">
    <property type="entry name" value="ACYL-COENZYME A THIOESTERASE 8"/>
    <property type="match status" value="1"/>
</dbReference>
<dbReference type="GO" id="GO:0009062">
    <property type="term" value="P:fatty acid catabolic process"/>
    <property type="evidence" value="ECO:0007669"/>
    <property type="project" value="TreeGrafter"/>
</dbReference>
<evidence type="ECO:0000256" key="4">
    <source>
        <dbReference type="ARBA" id="ARBA00023098"/>
    </source>
</evidence>
<gene>
    <name evidence="11" type="ORF">D2V07_04690</name>
</gene>
<keyword evidence="4" id="KW-0443">Lipid metabolism</keyword>
<evidence type="ECO:0000256" key="6">
    <source>
        <dbReference type="ARBA" id="ARBA00050943"/>
    </source>
</evidence>
<evidence type="ECO:0000256" key="3">
    <source>
        <dbReference type="ARBA" id="ARBA00022801"/>
    </source>
</evidence>
<evidence type="ECO:0000256" key="1">
    <source>
        <dbReference type="ARBA" id="ARBA00006538"/>
    </source>
</evidence>
<comment type="catalytic activity">
    <reaction evidence="6">
        <text>a fatty acyl-CoA + H2O = a fatty acid + CoA + H(+)</text>
        <dbReference type="Rhea" id="RHEA:16781"/>
        <dbReference type="ChEBI" id="CHEBI:15377"/>
        <dbReference type="ChEBI" id="CHEBI:15378"/>
        <dbReference type="ChEBI" id="CHEBI:28868"/>
        <dbReference type="ChEBI" id="CHEBI:57287"/>
        <dbReference type="ChEBI" id="CHEBI:77636"/>
        <dbReference type="EC" id="3.1.2.20"/>
    </reaction>
    <physiologicalReaction direction="left-to-right" evidence="6">
        <dbReference type="Rhea" id="RHEA:16782"/>
    </physiologicalReaction>
</comment>
<dbReference type="OrthoDB" id="9781019at2"/>
<dbReference type="InterPro" id="IPR029069">
    <property type="entry name" value="HotDog_dom_sf"/>
</dbReference>
<comment type="subunit">
    <text evidence="2">Homotetramer.</text>
</comment>
<dbReference type="FunFam" id="2.40.160.210:FF:000001">
    <property type="entry name" value="Acyl-CoA thioesterase II"/>
    <property type="match status" value="1"/>
</dbReference>
<evidence type="ECO:0000259" key="9">
    <source>
        <dbReference type="Pfam" id="PF02551"/>
    </source>
</evidence>
<dbReference type="PANTHER" id="PTHR11066">
    <property type="entry name" value="ACYL-COA THIOESTERASE"/>
    <property type="match status" value="1"/>
</dbReference>
<sequence length="295" mass="33029">MAAQSVQTPEQLVADLVLLLDLEPKGGDRFIGRRRPDGTGRVFGGQAIAQALGAARRTVDDDREAHSLHAYFLRPGNDDLPIEYRVKRDLDGRSFSNRRVVASQEGKPILNLTVSFQIPVDGPSHTSPQMPEVPGPEDLVPDSEVQRQIAKSLPEGPLRQLAERPSPIDFRSVEPRDWWNPEKREPISHVWFRTVAHLPAEPAVHRAVLAYISDFQLLATAMQPHGKAILDPRVKSASLDHAIWFHEAFRTDDWMLYVTDSPWTGHARGFGRGQIFTRDGRLVASVAQEGMLRHS</sequence>
<evidence type="ECO:0000256" key="7">
    <source>
        <dbReference type="ARBA" id="ARBA00071120"/>
    </source>
</evidence>
<dbReference type="CDD" id="cd03445">
    <property type="entry name" value="Thioesterase_II_repeat2"/>
    <property type="match status" value="1"/>
</dbReference>
<dbReference type="GO" id="GO:0047617">
    <property type="term" value="F:fatty acyl-CoA hydrolase activity"/>
    <property type="evidence" value="ECO:0007669"/>
    <property type="project" value="UniProtKB-EC"/>
</dbReference>
<dbReference type="SUPFAM" id="SSF54637">
    <property type="entry name" value="Thioesterase/thiol ester dehydrase-isomerase"/>
    <property type="match status" value="2"/>
</dbReference>
<dbReference type="AlphaFoldDB" id="A0A418NVL1"/>
<evidence type="ECO:0000259" key="10">
    <source>
        <dbReference type="Pfam" id="PF13622"/>
    </source>
</evidence>
<feature type="domain" description="Acyl-CoA thioesterase 2 C-terminal" evidence="9">
    <location>
        <begin position="188"/>
        <end position="291"/>
    </location>
</feature>
<dbReference type="EMBL" id="QXFL01000002">
    <property type="protein sequence ID" value="RIV88052.1"/>
    <property type="molecule type" value="Genomic_DNA"/>
</dbReference>
<dbReference type="InterPro" id="IPR003703">
    <property type="entry name" value="Acyl_CoA_thio"/>
</dbReference>
<dbReference type="Pfam" id="PF13622">
    <property type="entry name" value="4HBT_3"/>
    <property type="match status" value="1"/>
</dbReference>
<comment type="similarity">
    <text evidence="1">Belongs to the C/M/P thioester hydrolase family.</text>
</comment>
<feature type="domain" description="Acyl-CoA thioesterase-like N-terminal HotDog" evidence="10">
    <location>
        <begin position="40"/>
        <end position="117"/>
    </location>
</feature>
<dbReference type="RefSeq" id="WP_119586056.1">
    <property type="nucleotide sequence ID" value="NZ_CAWODQ010000012.1"/>
</dbReference>
<evidence type="ECO:0000313" key="11">
    <source>
        <dbReference type="EMBL" id="RIV88052.1"/>
    </source>
</evidence>
<keyword evidence="3" id="KW-0378">Hydrolase</keyword>
<dbReference type="Proteomes" id="UP000286576">
    <property type="component" value="Unassembled WGS sequence"/>
</dbReference>
<dbReference type="GO" id="GO:0006637">
    <property type="term" value="P:acyl-CoA metabolic process"/>
    <property type="evidence" value="ECO:0007669"/>
    <property type="project" value="InterPro"/>
</dbReference>
<proteinExistence type="inferred from homology"/>
<evidence type="ECO:0000256" key="5">
    <source>
        <dbReference type="ARBA" id="ARBA00038894"/>
    </source>
</evidence>
<dbReference type="CDD" id="cd03444">
    <property type="entry name" value="Thioesterase_II_repeat1"/>
    <property type="match status" value="1"/>
</dbReference>
<name>A0A418NVL1_9SPHN</name>
<keyword evidence="12" id="KW-1185">Reference proteome</keyword>
<dbReference type="EC" id="3.1.2.20" evidence="5"/>
<accession>A0A418NVL1</accession>
<evidence type="ECO:0000313" key="12">
    <source>
        <dbReference type="Proteomes" id="UP000286576"/>
    </source>
</evidence>
<dbReference type="GO" id="GO:0005829">
    <property type="term" value="C:cytosol"/>
    <property type="evidence" value="ECO:0007669"/>
    <property type="project" value="TreeGrafter"/>
</dbReference>
<evidence type="ECO:0000256" key="8">
    <source>
        <dbReference type="ARBA" id="ARBA00079653"/>
    </source>
</evidence>